<dbReference type="Gene3D" id="3.90.105.50">
    <property type="match status" value="1"/>
</dbReference>
<evidence type="ECO:0000313" key="3">
    <source>
        <dbReference type="Proteomes" id="UP000186058"/>
    </source>
</evidence>
<dbReference type="InterPro" id="IPR009061">
    <property type="entry name" value="DNA-bd_dom_put_sf"/>
</dbReference>
<reference evidence="2 3" key="1">
    <citation type="submission" date="2016-03" db="EMBL/GenBank/DDBJ databases">
        <authorList>
            <person name="Sant'Anna F.H."/>
            <person name="Ambrosini A."/>
            <person name="Souza R."/>
            <person name="Bach E."/>
            <person name="Fernandes G."/>
            <person name="Balsanelli E."/>
            <person name="Baura V.A."/>
            <person name="Souza E.M."/>
            <person name="Passaglia L."/>
        </authorList>
    </citation>
    <scope>NUCLEOTIDE SEQUENCE [LARGE SCALE GENOMIC DNA]</scope>
    <source>
        <strain evidence="2 3">P26E</strain>
    </source>
</reference>
<dbReference type="InterPro" id="IPR038148">
    <property type="entry name" value="Tn1545/Tn916_Xis"/>
</dbReference>
<dbReference type="Pfam" id="PF12728">
    <property type="entry name" value="HTH_17"/>
    <property type="match status" value="1"/>
</dbReference>
<dbReference type="SUPFAM" id="SSF46955">
    <property type="entry name" value="Putative DNA-binding domain"/>
    <property type="match status" value="1"/>
</dbReference>
<gene>
    <name evidence="2" type="ORF">A3844_23020</name>
</gene>
<sequence>MHETQQATIQRQTLDVKQAAALIGVSTTSIYQLCREQKIPHIRVRARILFHRTVLEEWLRSGGVTA</sequence>
<dbReference type="Proteomes" id="UP000186058">
    <property type="component" value="Unassembled WGS sequence"/>
</dbReference>
<dbReference type="NCBIfam" id="TIGR01764">
    <property type="entry name" value="excise"/>
    <property type="match status" value="1"/>
</dbReference>
<dbReference type="RefSeq" id="WP_244169835.1">
    <property type="nucleotide sequence ID" value="NZ_LVWI01000064.1"/>
</dbReference>
<evidence type="ECO:0000313" key="2">
    <source>
        <dbReference type="EMBL" id="OKP82843.1"/>
    </source>
</evidence>
<evidence type="ECO:0000259" key="1">
    <source>
        <dbReference type="Pfam" id="PF12728"/>
    </source>
</evidence>
<proteinExistence type="predicted"/>
<keyword evidence="3" id="KW-1185">Reference proteome</keyword>
<comment type="caution">
    <text evidence="2">The sequence shown here is derived from an EMBL/GenBank/DDBJ whole genome shotgun (WGS) entry which is preliminary data.</text>
</comment>
<organism evidence="2 3">
    <name type="scientific">Paenibacillus helianthi</name>
    <dbReference type="NCBI Taxonomy" id="1349432"/>
    <lineage>
        <taxon>Bacteria</taxon>
        <taxon>Bacillati</taxon>
        <taxon>Bacillota</taxon>
        <taxon>Bacilli</taxon>
        <taxon>Bacillales</taxon>
        <taxon>Paenibacillaceae</taxon>
        <taxon>Paenibacillus</taxon>
    </lineage>
</organism>
<dbReference type="EMBL" id="LVWI01000064">
    <property type="protein sequence ID" value="OKP82843.1"/>
    <property type="molecule type" value="Genomic_DNA"/>
</dbReference>
<name>A0ABX3EHS5_9BACL</name>
<dbReference type="InterPro" id="IPR041657">
    <property type="entry name" value="HTH_17"/>
</dbReference>
<protein>
    <recommendedName>
        <fullName evidence="1">Helix-turn-helix domain-containing protein</fullName>
    </recommendedName>
</protein>
<feature type="domain" description="Helix-turn-helix" evidence="1">
    <location>
        <begin position="14"/>
        <end position="61"/>
    </location>
</feature>
<dbReference type="InterPro" id="IPR010093">
    <property type="entry name" value="SinI_DNA-bd"/>
</dbReference>
<accession>A0ABX3EHS5</accession>